<dbReference type="EC" id="2.4.1.16" evidence="2"/>
<dbReference type="PANTHER" id="PTHR22914:SF9">
    <property type="entry name" value="CHITIN SYNTHASE 1"/>
    <property type="match status" value="1"/>
</dbReference>
<sequence length="183" mass="21348">MSMVYFWIIIMIYLMFASIFITVKSIQTQLAKDQFNWTDIIKNQIFYTLIISLASTYLLWFISSFIFFDPWHMFTSFFQYLLLTPTYINILNVYAFCNTHDITWGTKGDDKAEKLPSAILKAGGKVDVNIPTDDGDLNAQYESEMRKIQSKAPPEKTRILCRRKARRLLQVVQVFGRLILVGM</sequence>
<feature type="transmembrane region" description="Helical" evidence="9">
    <location>
        <begin position="80"/>
        <end position="97"/>
    </location>
</feature>
<dbReference type="EMBL" id="QKRW01000061">
    <property type="protein sequence ID" value="RAL59019.1"/>
    <property type="molecule type" value="Genomic_DNA"/>
</dbReference>
<keyword evidence="5" id="KW-0808">Transferase</keyword>
<evidence type="ECO:0000256" key="7">
    <source>
        <dbReference type="ARBA" id="ARBA00023136"/>
    </source>
</evidence>
<keyword evidence="9" id="KW-1133">Transmembrane helix</keyword>
<proteinExistence type="predicted"/>
<dbReference type="PANTHER" id="PTHR22914">
    <property type="entry name" value="CHITIN SYNTHASE"/>
    <property type="match status" value="1"/>
</dbReference>
<accession>A0A395IKV2</accession>
<evidence type="ECO:0000256" key="2">
    <source>
        <dbReference type="ARBA" id="ARBA00012543"/>
    </source>
</evidence>
<evidence type="ECO:0000256" key="8">
    <source>
        <dbReference type="ARBA" id="ARBA00023316"/>
    </source>
</evidence>
<keyword evidence="3" id="KW-1003">Cell membrane</keyword>
<keyword evidence="7 9" id="KW-0472">Membrane</keyword>
<organism evidence="10 11">
    <name type="scientific">Monilinia fructigena</name>
    <dbReference type="NCBI Taxonomy" id="38457"/>
    <lineage>
        <taxon>Eukaryota</taxon>
        <taxon>Fungi</taxon>
        <taxon>Dikarya</taxon>
        <taxon>Ascomycota</taxon>
        <taxon>Pezizomycotina</taxon>
        <taxon>Leotiomycetes</taxon>
        <taxon>Helotiales</taxon>
        <taxon>Sclerotiniaceae</taxon>
        <taxon>Monilinia</taxon>
    </lineage>
</organism>
<dbReference type="Proteomes" id="UP000249056">
    <property type="component" value="Unassembled WGS sequence"/>
</dbReference>
<reference evidence="10 11" key="1">
    <citation type="submission" date="2018-06" db="EMBL/GenBank/DDBJ databases">
        <title>Genome Sequence of the Brown Rot Fungal Pathogen Monilinia fructigena.</title>
        <authorList>
            <person name="Landi L."/>
            <person name="De Miccolis Angelini R.M."/>
            <person name="Pollastro S."/>
            <person name="Abate D."/>
            <person name="Faretra F."/>
            <person name="Romanazzi G."/>
        </authorList>
    </citation>
    <scope>NUCLEOTIDE SEQUENCE [LARGE SCALE GENOMIC DNA]</scope>
    <source>
        <strain evidence="10 11">Mfrg269</strain>
    </source>
</reference>
<evidence type="ECO:0000256" key="5">
    <source>
        <dbReference type="ARBA" id="ARBA00022679"/>
    </source>
</evidence>
<evidence type="ECO:0000256" key="4">
    <source>
        <dbReference type="ARBA" id="ARBA00022676"/>
    </source>
</evidence>
<keyword evidence="11" id="KW-1185">Reference proteome</keyword>
<evidence type="ECO:0000256" key="1">
    <source>
        <dbReference type="ARBA" id="ARBA00004651"/>
    </source>
</evidence>
<keyword evidence="8" id="KW-0961">Cell wall biogenesis/degradation</keyword>
<protein>
    <recommendedName>
        <fullName evidence="2">chitin synthase</fullName>
        <ecNumber evidence="2">2.4.1.16</ecNumber>
    </recommendedName>
</protein>
<dbReference type="GO" id="GO:0006031">
    <property type="term" value="P:chitin biosynthetic process"/>
    <property type="evidence" value="ECO:0007669"/>
    <property type="project" value="TreeGrafter"/>
</dbReference>
<feature type="transmembrane region" description="Helical" evidence="9">
    <location>
        <begin position="6"/>
        <end position="23"/>
    </location>
</feature>
<evidence type="ECO:0000256" key="3">
    <source>
        <dbReference type="ARBA" id="ARBA00022475"/>
    </source>
</evidence>
<dbReference type="GO" id="GO:0030428">
    <property type="term" value="C:cell septum"/>
    <property type="evidence" value="ECO:0007669"/>
    <property type="project" value="TreeGrafter"/>
</dbReference>
<dbReference type="GO" id="GO:0005886">
    <property type="term" value="C:plasma membrane"/>
    <property type="evidence" value="ECO:0007669"/>
    <property type="project" value="UniProtKB-SubCell"/>
</dbReference>
<dbReference type="GO" id="GO:0004100">
    <property type="term" value="F:chitin synthase activity"/>
    <property type="evidence" value="ECO:0007669"/>
    <property type="project" value="UniProtKB-EC"/>
</dbReference>
<comment type="subcellular location">
    <subcellularLocation>
        <location evidence="1">Cell membrane</location>
        <topology evidence="1">Multi-pass membrane protein</topology>
    </subcellularLocation>
</comment>
<dbReference type="GO" id="GO:0071555">
    <property type="term" value="P:cell wall organization"/>
    <property type="evidence" value="ECO:0007669"/>
    <property type="project" value="UniProtKB-KW"/>
</dbReference>
<feature type="transmembrane region" description="Helical" evidence="9">
    <location>
        <begin position="44"/>
        <end position="68"/>
    </location>
</feature>
<evidence type="ECO:0000256" key="9">
    <source>
        <dbReference type="SAM" id="Phobius"/>
    </source>
</evidence>
<name>A0A395IKV2_9HELO</name>
<gene>
    <name evidence="10" type="ORF">DID88_009048</name>
</gene>
<dbReference type="InterPro" id="IPR004835">
    <property type="entry name" value="Chitin_synth"/>
</dbReference>
<dbReference type="AlphaFoldDB" id="A0A395IKV2"/>
<comment type="caution">
    <text evidence="10">The sequence shown here is derived from an EMBL/GenBank/DDBJ whole genome shotgun (WGS) entry which is preliminary data.</text>
</comment>
<keyword evidence="6 9" id="KW-0812">Transmembrane</keyword>
<evidence type="ECO:0000256" key="6">
    <source>
        <dbReference type="ARBA" id="ARBA00022692"/>
    </source>
</evidence>
<evidence type="ECO:0000313" key="10">
    <source>
        <dbReference type="EMBL" id="RAL59019.1"/>
    </source>
</evidence>
<keyword evidence="4" id="KW-0328">Glycosyltransferase</keyword>
<dbReference type="OrthoDB" id="26569at2759"/>
<evidence type="ECO:0000313" key="11">
    <source>
        <dbReference type="Proteomes" id="UP000249056"/>
    </source>
</evidence>